<name>A0A4W6BM68_LATCA</name>
<feature type="domain" description="Immunoglobulin" evidence="4">
    <location>
        <begin position="17"/>
        <end position="115"/>
    </location>
</feature>
<dbReference type="GeneTree" id="ENSGT00950000182977"/>
<evidence type="ECO:0000313" key="6">
    <source>
        <dbReference type="Proteomes" id="UP000314980"/>
    </source>
</evidence>
<dbReference type="PANTHER" id="PTHR11860">
    <property type="entry name" value="POLYMERIC-IMMUNOGLOBULIN RECEPTOR"/>
    <property type="match status" value="1"/>
</dbReference>
<evidence type="ECO:0000313" key="5">
    <source>
        <dbReference type="Ensembl" id="ENSLCAP00010002009.1"/>
    </source>
</evidence>
<reference evidence="5" key="3">
    <citation type="submission" date="2025-09" db="UniProtKB">
        <authorList>
            <consortium name="Ensembl"/>
        </authorList>
    </citation>
    <scope>IDENTIFICATION</scope>
</reference>
<evidence type="ECO:0000256" key="3">
    <source>
        <dbReference type="ARBA" id="ARBA00023136"/>
    </source>
</evidence>
<evidence type="ECO:0000259" key="4">
    <source>
        <dbReference type="SMART" id="SM00409"/>
    </source>
</evidence>
<accession>A0A4W6BM68</accession>
<sequence length="232" mass="26209">MNFLHHIKIFFYSITTVSKVSVKTGGSISVPCLYESWHKDRVKYLCEGYAWLSCKYAAKTDRPSGSGKFSISDDRQQGIFTVTVNNVTEKDTWYWCAVEIKDGPDDGEYFQVLTTRDQNPQDSPGLYVDHQEITGFKGDNVSIHCHYRVSGKSQWCRLGEPCVEEPSGSISGTRVTIRENFSSVFTVTLIGLRTESSGWYLCVKGDLQMPVHVTVTDRLSTGKYSVYRYCVA</sequence>
<dbReference type="InterPro" id="IPR050671">
    <property type="entry name" value="CD300_family_receptors"/>
</dbReference>
<proteinExistence type="predicted"/>
<dbReference type="SUPFAM" id="SSF48726">
    <property type="entry name" value="Immunoglobulin"/>
    <property type="match status" value="2"/>
</dbReference>
<dbReference type="AlphaFoldDB" id="A0A4W6BM68"/>
<keyword evidence="3" id="KW-0472">Membrane</keyword>
<dbReference type="GO" id="GO:0004888">
    <property type="term" value="F:transmembrane signaling receptor activity"/>
    <property type="evidence" value="ECO:0007669"/>
    <property type="project" value="TreeGrafter"/>
</dbReference>
<dbReference type="InterPro" id="IPR036179">
    <property type="entry name" value="Ig-like_dom_sf"/>
</dbReference>
<feature type="domain" description="Immunoglobulin" evidence="4">
    <location>
        <begin position="130"/>
        <end position="216"/>
    </location>
</feature>
<organism evidence="5 6">
    <name type="scientific">Lates calcarifer</name>
    <name type="common">Barramundi</name>
    <name type="synonym">Holocentrus calcarifer</name>
    <dbReference type="NCBI Taxonomy" id="8187"/>
    <lineage>
        <taxon>Eukaryota</taxon>
        <taxon>Metazoa</taxon>
        <taxon>Chordata</taxon>
        <taxon>Craniata</taxon>
        <taxon>Vertebrata</taxon>
        <taxon>Euteleostomi</taxon>
        <taxon>Actinopterygii</taxon>
        <taxon>Neopterygii</taxon>
        <taxon>Teleostei</taxon>
        <taxon>Neoteleostei</taxon>
        <taxon>Acanthomorphata</taxon>
        <taxon>Carangaria</taxon>
        <taxon>Carangaria incertae sedis</taxon>
        <taxon>Centropomidae</taxon>
        <taxon>Lates</taxon>
    </lineage>
</organism>
<reference evidence="6" key="1">
    <citation type="submission" date="2015-09" db="EMBL/GenBank/DDBJ databases">
        <authorList>
            <person name="Sai Rama Sridatta P."/>
        </authorList>
    </citation>
    <scope>NUCLEOTIDE SEQUENCE [LARGE SCALE GENOMIC DNA]</scope>
</reference>
<keyword evidence="6" id="KW-1185">Reference proteome</keyword>
<dbReference type="GO" id="GO:0005886">
    <property type="term" value="C:plasma membrane"/>
    <property type="evidence" value="ECO:0007669"/>
    <property type="project" value="TreeGrafter"/>
</dbReference>
<dbReference type="InterPro" id="IPR003599">
    <property type="entry name" value="Ig_sub"/>
</dbReference>
<protein>
    <recommendedName>
        <fullName evidence="4">Immunoglobulin domain-containing protein</fullName>
    </recommendedName>
</protein>
<dbReference type="PANTHER" id="PTHR11860:SF118">
    <property type="entry name" value="CMRF35-LIKE MOLECULE 3-RELATED"/>
    <property type="match status" value="1"/>
</dbReference>
<dbReference type="Proteomes" id="UP000314980">
    <property type="component" value="Unassembled WGS sequence"/>
</dbReference>
<comment type="subcellular location">
    <subcellularLocation>
        <location evidence="1">Membrane</location>
    </subcellularLocation>
</comment>
<keyword evidence="2" id="KW-0812">Transmembrane</keyword>
<dbReference type="STRING" id="8187.ENSLCAP00010002009"/>
<reference evidence="5" key="2">
    <citation type="submission" date="2025-08" db="UniProtKB">
        <authorList>
            <consortium name="Ensembl"/>
        </authorList>
    </citation>
    <scope>IDENTIFICATION</scope>
</reference>
<dbReference type="Ensembl" id="ENSLCAT00010002076.1">
    <property type="protein sequence ID" value="ENSLCAP00010002009.1"/>
    <property type="gene ID" value="ENSLCAG00010001116.1"/>
</dbReference>
<evidence type="ECO:0000256" key="1">
    <source>
        <dbReference type="ARBA" id="ARBA00004370"/>
    </source>
</evidence>
<dbReference type="Pfam" id="PF07686">
    <property type="entry name" value="V-set"/>
    <property type="match status" value="1"/>
</dbReference>
<dbReference type="SMART" id="SM00409">
    <property type="entry name" value="IG"/>
    <property type="match status" value="2"/>
</dbReference>
<dbReference type="InterPro" id="IPR013783">
    <property type="entry name" value="Ig-like_fold"/>
</dbReference>
<dbReference type="InParanoid" id="A0A4W6BM68"/>
<dbReference type="Gene3D" id="2.60.40.10">
    <property type="entry name" value="Immunoglobulins"/>
    <property type="match status" value="2"/>
</dbReference>
<evidence type="ECO:0000256" key="2">
    <source>
        <dbReference type="ARBA" id="ARBA00022692"/>
    </source>
</evidence>
<dbReference type="InterPro" id="IPR013106">
    <property type="entry name" value="Ig_V-set"/>
</dbReference>